<feature type="domain" description="Major facilitator superfamily (MFS) profile" evidence="8">
    <location>
        <begin position="9"/>
        <end position="419"/>
    </location>
</feature>
<feature type="transmembrane region" description="Helical" evidence="7">
    <location>
        <begin position="284"/>
        <end position="307"/>
    </location>
</feature>
<evidence type="ECO:0000256" key="2">
    <source>
        <dbReference type="ARBA" id="ARBA00022448"/>
    </source>
</evidence>
<evidence type="ECO:0000256" key="5">
    <source>
        <dbReference type="ARBA" id="ARBA00022989"/>
    </source>
</evidence>
<feature type="transmembrane region" description="Helical" evidence="7">
    <location>
        <begin position="252"/>
        <end position="272"/>
    </location>
</feature>
<evidence type="ECO:0000259" key="8">
    <source>
        <dbReference type="PROSITE" id="PS50850"/>
    </source>
</evidence>
<dbReference type="InterPro" id="IPR020846">
    <property type="entry name" value="MFS_dom"/>
</dbReference>
<feature type="transmembrane region" description="Helical" evidence="7">
    <location>
        <begin position="12"/>
        <end position="33"/>
    </location>
</feature>
<evidence type="ECO:0000256" key="1">
    <source>
        <dbReference type="ARBA" id="ARBA00004651"/>
    </source>
</evidence>
<keyword evidence="4 7" id="KW-0812">Transmembrane</keyword>
<keyword evidence="2" id="KW-0813">Transport</keyword>
<feature type="transmembrane region" description="Helical" evidence="7">
    <location>
        <begin position="355"/>
        <end position="378"/>
    </location>
</feature>
<comment type="caution">
    <text evidence="9">The sequence shown here is derived from an EMBL/GenBank/DDBJ whole genome shotgun (WGS) entry which is preliminary data.</text>
</comment>
<dbReference type="EMBL" id="VZOT01000026">
    <property type="protein sequence ID" value="KAB0583465.1"/>
    <property type="molecule type" value="Genomic_DNA"/>
</dbReference>
<keyword evidence="6 7" id="KW-0472">Membrane</keyword>
<dbReference type="AlphaFoldDB" id="A0A6A1QYJ9"/>
<feature type="transmembrane region" description="Helical" evidence="7">
    <location>
        <begin position="219"/>
        <end position="240"/>
    </location>
</feature>
<reference evidence="9" key="1">
    <citation type="submission" date="2019-09" db="EMBL/GenBank/DDBJ databases">
        <title>Draft genome sequences of 48 bacterial type strains from the CCUG.</title>
        <authorList>
            <person name="Tunovic T."/>
            <person name="Pineiro-Iglesias B."/>
            <person name="Unosson C."/>
            <person name="Inganas E."/>
            <person name="Ohlen M."/>
            <person name="Cardew S."/>
            <person name="Jensie-Markopoulos S."/>
            <person name="Salva-Serra F."/>
            <person name="Jaen-Luchoro D."/>
            <person name="Karlsson R."/>
            <person name="Svensson-Stadler L."/>
            <person name="Chun J."/>
            <person name="Moore E."/>
        </authorList>
    </citation>
    <scope>NUCLEOTIDE SEQUENCE</scope>
    <source>
        <strain evidence="9">CCUG 15333</strain>
    </source>
</reference>
<gene>
    <name evidence="9" type="ORF">F7P80_16500</name>
</gene>
<proteinExistence type="predicted"/>
<feature type="transmembrane region" description="Helical" evidence="7">
    <location>
        <begin position="146"/>
        <end position="170"/>
    </location>
</feature>
<dbReference type="PANTHER" id="PTHR23517">
    <property type="entry name" value="RESISTANCE PROTEIN MDTM, PUTATIVE-RELATED-RELATED"/>
    <property type="match status" value="1"/>
</dbReference>
<dbReference type="GO" id="GO:0022857">
    <property type="term" value="F:transmembrane transporter activity"/>
    <property type="evidence" value="ECO:0007669"/>
    <property type="project" value="InterPro"/>
</dbReference>
<feature type="transmembrane region" description="Helical" evidence="7">
    <location>
        <begin position="319"/>
        <end position="343"/>
    </location>
</feature>
<dbReference type="InterPro" id="IPR050171">
    <property type="entry name" value="MFS_Transporters"/>
</dbReference>
<sequence length="419" mass="44963">MSESISLPSRSVILSTQLVFNIGFYAVVPFIAIHMRDELLMGSTLIGIVLGVRTFSQQGLFFLGGLLAHRWGYRRLMLAGCAIRVLGYLGLATAQTPSELIVSAALTGLGGAMFSPCMEALTAEIEHQTQQLSKIKTGVKHQSRPNLFALFVVFGELGAVAGPVLGGILMPLGFSWVAASCAGIFMLTGIVLFATVPTQLERAPKKVGDWSAVFKQRDFLLFALAYSSYLFSYNQLYMAVPAEIARIDAPVITLSWLFVLASFLVISLQFPISSLCRRISARKALSIGFGCMTVAFAALLSSTLPFVPDAFENSYFSAAPITLFVIFLSVGQMFSAPVAMSLVPQFAQGGALPIYYGFLASAGGFMVLLGNMLIGGVHDMLAARSGLADLTSYAWIVAMLLPGCTTVVMQKLRLPRASL</sequence>
<dbReference type="InterPro" id="IPR011701">
    <property type="entry name" value="MFS"/>
</dbReference>
<dbReference type="SUPFAM" id="SSF103473">
    <property type="entry name" value="MFS general substrate transporter"/>
    <property type="match status" value="1"/>
</dbReference>
<dbReference type="PANTHER" id="PTHR23517:SF2">
    <property type="entry name" value="MULTIDRUG RESISTANCE PROTEIN MDTH"/>
    <property type="match status" value="1"/>
</dbReference>
<evidence type="ECO:0000256" key="4">
    <source>
        <dbReference type="ARBA" id="ARBA00022692"/>
    </source>
</evidence>
<dbReference type="RefSeq" id="WP_151046175.1">
    <property type="nucleotide sequence ID" value="NZ_CP060413.1"/>
</dbReference>
<evidence type="ECO:0000256" key="3">
    <source>
        <dbReference type="ARBA" id="ARBA00022475"/>
    </source>
</evidence>
<evidence type="ECO:0000313" key="9">
    <source>
        <dbReference type="EMBL" id="KAB0583465.1"/>
    </source>
</evidence>
<feature type="transmembrane region" description="Helical" evidence="7">
    <location>
        <begin position="176"/>
        <end position="198"/>
    </location>
</feature>
<keyword evidence="5 7" id="KW-1133">Transmembrane helix</keyword>
<name>A0A6A1QYJ9_9BURK</name>
<dbReference type="Pfam" id="PF07690">
    <property type="entry name" value="MFS_1"/>
    <property type="match status" value="1"/>
</dbReference>
<dbReference type="PROSITE" id="PS50850">
    <property type="entry name" value="MFS"/>
    <property type="match status" value="1"/>
</dbReference>
<protein>
    <submittedName>
        <fullName evidence="9">MFS transporter</fullName>
    </submittedName>
</protein>
<keyword evidence="3" id="KW-1003">Cell membrane</keyword>
<feature type="transmembrane region" description="Helical" evidence="7">
    <location>
        <begin position="390"/>
        <end position="409"/>
    </location>
</feature>
<dbReference type="GO" id="GO:0005886">
    <property type="term" value="C:plasma membrane"/>
    <property type="evidence" value="ECO:0007669"/>
    <property type="project" value="UniProtKB-SubCell"/>
</dbReference>
<accession>A0A6A1QYJ9</accession>
<evidence type="ECO:0000256" key="6">
    <source>
        <dbReference type="ARBA" id="ARBA00023136"/>
    </source>
</evidence>
<dbReference type="Gene3D" id="1.20.1250.20">
    <property type="entry name" value="MFS general substrate transporter like domains"/>
    <property type="match status" value="1"/>
</dbReference>
<organism evidence="9">
    <name type="scientific">Comamonas kerstersii</name>
    <dbReference type="NCBI Taxonomy" id="225992"/>
    <lineage>
        <taxon>Bacteria</taxon>
        <taxon>Pseudomonadati</taxon>
        <taxon>Pseudomonadota</taxon>
        <taxon>Betaproteobacteria</taxon>
        <taxon>Burkholderiales</taxon>
        <taxon>Comamonadaceae</taxon>
        <taxon>Comamonas</taxon>
    </lineage>
</organism>
<comment type="subcellular location">
    <subcellularLocation>
        <location evidence="1">Cell membrane</location>
        <topology evidence="1">Multi-pass membrane protein</topology>
    </subcellularLocation>
</comment>
<dbReference type="InterPro" id="IPR036259">
    <property type="entry name" value="MFS_trans_sf"/>
</dbReference>
<evidence type="ECO:0000256" key="7">
    <source>
        <dbReference type="SAM" id="Phobius"/>
    </source>
</evidence>